<evidence type="ECO:0000313" key="6">
    <source>
        <dbReference type="EMBL" id="KAF9585178.1"/>
    </source>
</evidence>
<gene>
    <name evidence="6" type="ORF">BGW38_003548</name>
</gene>
<dbReference type="GO" id="GO:0005634">
    <property type="term" value="C:nucleus"/>
    <property type="evidence" value="ECO:0007669"/>
    <property type="project" value="UniProtKB-SubCell"/>
</dbReference>
<keyword evidence="2" id="KW-0217">Developmental protein</keyword>
<evidence type="ECO:0000256" key="3">
    <source>
        <dbReference type="ARBA" id="ARBA00023242"/>
    </source>
</evidence>
<evidence type="ECO:0000256" key="5">
    <source>
        <dbReference type="SAM" id="MobiDB-lite"/>
    </source>
</evidence>
<accession>A0A9P6G0V2</accession>
<dbReference type="PRINTS" id="PR02064">
    <property type="entry name" value="DONSON"/>
</dbReference>
<sequence>MRDQELDPKRTLRMFSASQPQLSRSNTLSSIVQDQEDSDEEVEDEENNEDNPMESGSSSQPSYGATVSLSTSIHDPETPFSKKPRLQELVARSLNNSNSKHGAPELQAPEGTIGQKKAGSEFKTSTSIPLDWTIKSSLSIVSPDSLSWCDQTTGIEQVQAMQHFVQAATTASLSLERGSQKDGKGAMMRSLQSRLLAATFHWAYPGHAATIPQAQSVSRLLKNSGNLSAHEKNSIVELFSRTAEWKESFRSLYDALLNGACPYFYYVGQTWAVLFQHGSVSASGDIEAIITNSTPGLRKTLEDEDVRFVRALNIGLRSVVDTFSSKRDLEGFDDPEAEPNSIEEVGPTKTVTRSTPLADTRNLSDTLVFVGRTEVFGLFNFLLNLKTTYEDGFLYQSPMLLSQTPFLHAALKHAQLSKCRSVSRRVDGVDAMQKEYRIDIQGFLLPPLVRDLSDVLVDQQSTGFGVHSASDPRSHGLNLRPLAMNQQNRESDKGSKEFDPLVSAKSLDQFKYDKSSSLFSWAA</sequence>
<keyword evidence="7" id="KW-1185">Reference proteome</keyword>
<feature type="region of interest" description="Disordered" evidence="5">
    <location>
        <begin position="1"/>
        <end position="83"/>
    </location>
</feature>
<dbReference type="AlphaFoldDB" id="A0A9P6G0V2"/>
<dbReference type="Proteomes" id="UP000780801">
    <property type="component" value="Unassembled WGS sequence"/>
</dbReference>
<evidence type="ECO:0000313" key="7">
    <source>
        <dbReference type="Proteomes" id="UP000780801"/>
    </source>
</evidence>
<dbReference type="InterPro" id="IPR024861">
    <property type="entry name" value="Donson"/>
</dbReference>
<protein>
    <submittedName>
        <fullName evidence="6">Uncharacterized protein</fullName>
    </submittedName>
</protein>
<feature type="compositionally biased region" description="Polar residues" evidence="5">
    <location>
        <begin position="54"/>
        <end position="73"/>
    </location>
</feature>
<dbReference type="GO" id="GO:0033260">
    <property type="term" value="P:nuclear DNA replication"/>
    <property type="evidence" value="ECO:0007669"/>
    <property type="project" value="TreeGrafter"/>
</dbReference>
<comment type="caution">
    <text evidence="6">The sequence shown here is derived from an EMBL/GenBank/DDBJ whole genome shotgun (WGS) entry which is preliminary data.</text>
</comment>
<comment type="subcellular location">
    <subcellularLocation>
        <location evidence="1">Nucleus</location>
    </subcellularLocation>
</comment>
<proteinExistence type="inferred from homology"/>
<dbReference type="PANTHER" id="PTHR12972">
    <property type="entry name" value="DOWNSTREAM NEIGHBOR OF SON"/>
    <property type="match status" value="1"/>
</dbReference>
<dbReference type="EMBL" id="JAABOA010000236">
    <property type="protein sequence ID" value="KAF9585178.1"/>
    <property type="molecule type" value="Genomic_DNA"/>
</dbReference>
<name>A0A9P6G0V2_9FUNG</name>
<dbReference type="OrthoDB" id="534063at2759"/>
<feature type="compositionally biased region" description="Basic and acidic residues" evidence="5">
    <location>
        <begin position="1"/>
        <end position="10"/>
    </location>
</feature>
<comment type="similarity">
    <text evidence="4">Belongs to the DONSON family.</text>
</comment>
<evidence type="ECO:0000256" key="4">
    <source>
        <dbReference type="ARBA" id="ARBA00025806"/>
    </source>
</evidence>
<dbReference type="PANTHER" id="PTHR12972:SF0">
    <property type="entry name" value="PROTEIN DOWNSTREAM NEIGHBOR OF SON"/>
    <property type="match status" value="1"/>
</dbReference>
<reference evidence="6" key="1">
    <citation type="journal article" date="2020" name="Fungal Divers.">
        <title>Resolving the Mortierellaceae phylogeny through synthesis of multi-gene phylogenetics and phylogenomics.</title>
        <authorList>
            <person name="Vandepol N."/>
            <person name="Liber J."/>
            <person name="Desiro A."/>
            <person name="Na H."/>
            <person name="Kennedy M."/>
            <person name="Barry K."/>
            <person name="Grigoriev I.V."/>
            <person name="Miller A.N."/>
            <person name="O'Donnell K."/>
            <person name="Stajich J.E."/>
            <person name="Bonito G."/>
        </authorList>
    </citation>
    <scope>NUCLEOTIDE SEQUENCE</scope>
    <source>
        <strain evidence="6">KOD1015</strain>
    </source>
</reference>
<evidence type="ECO:0000256" key="1">
    <source>
        <dbReference type="ARBA" id="ARBA00004123"/>
    </source>
</evidence>
<evidence type="ECO:0000256" key="2">
    <source>
        <dbReference type="ARBA" id="ARBA00022473"/>
    </source>
</evidence>
<feature type="compositionally biased region" description="Polar residues" evidence="5">
    <location>
        <begin position="16"/>
        <end position="31"/>
    </location>
</feature>
<feature type="compositionally biased region" description="Acidic residues" evidence="5">
    <location>
        <begin position="34"/>
        <end position="52"/>
    </location>
</feature>
<feature type="region of interest" description="Disordered" evidence="5">
    <location>
        <begin position="330"/>
        <end position="353"/>
    </location>
</feature>
<keyword evidence="3" id="KW-0539">Nucleus</keyword>
<organism evidence="6 7">
    <name type="scientific">Lunasporangiospora selenospora</name>
    <dbReference type="NCBI Taxonomy" id="979761"/>
    <lineage>
        <taxon>Eukaryota</taxon>
        <taxon>Fungi</taxon>
        <taxon>Fungi incertae sedis</taxon>
        <taxon>Mucoromycota</taxon>
        <taxon>Mortierellomycotina</taxon>
        <taxon>Mortierellomycetes</taxon>
        <taxon>Mortierellales</taxon>
        <taxon>Mortierellaceae</taxon>
        <taxon>Lunasporangiospora</taxon>
    </lineage>
</organism>